<dbReference type="RefSeq" id="WP_183611658.1">
    <property type="nucleotide sequence ID" value="NZ_JACICY010000001.1"/>
</dbReference>
<keyword evidence="2" id="KW-1185">Reference proteome</keyword>
<dbReference type="SUPFAM" id="SSF53335">
    <property type="entry name" value="S-adenosyl-L-methionine-dependent methyltransferases"/>
    <property type="match status" value="1"/>
</dbReference>
<accession>A0A7W5ZVU9</accession>
<evidence type="ECO:0000313" key="2">
    <source>
        <dbReference type="Proteomes" id="UP000562395"/>
    </source>
</evidence>
<keyword evidence="1" id="KW-0489">Methyltransferase</keyword>
<dbReference type="EMBL" id="JACICY010000001">
    <property type="protein sequence ID" value="MBB3859409.1"/>
    <property type="molecule type" value="Genomic_DNA"/>
</dbReference>
<organism evidence="1 2">
    <name type="scientific">Novosphingobium hassiacum</name>
    <dbReference type="NCBI Taxonomy" id="173676"/>
    <lineage>
        <taxon>Bacteria</taxon>
        <taxon>Pseudomonadati</taxon>
        <taxon>Pseudomonadota</taxon>
        <taxon>Alphaproteobacteria</taxon>
        <taxon>Sphingomonadales</taxon>
        <taxon>Sphingomonadaceae</taxon>
        <taxon>Novosphingobium</taxon>
    </lineage>
</organism>
<name>A0A7W5ZVU9_9SPHN</name>
<evidence type="ECO:0000313" key="1">
    <source>
        <dbReference type="EMBL" id="MBB3859409.1"/>
    </source>
</evidence>
<proteinExistence type="predicted"/>
<dbReference type="InterPro" id="IPR029063">
    <property type="entry name" value="SAM-dependent_MTases_sf"/>
</dbReference>
<dbReference type="Proteomes" id="UP000562395">
    <property type="component" value="Unassembled WGS sequence"/>
</dbReference>
<dbReference type="GO" id="GO:0032259">
    <property type="term" value="P:methylation"/>
    <property type="evidence" value="ECO:0007669"/>
    <property type="project" value="UniProtKB-KW"/>
</dbReference>
<keyword evidence="1" id="KW-0808">Transferase</keyword>
<dbReference type="Pfam" id="PF13489">
    <property type="entry name" value="Methyltransf_23"/>
    <property type="match status" value="1"/>
</dbReference>
<dbReference type="GO" id="GO:0008168">
    <property type="term" value="F:methyltransferase activity"/>
    <property type="evidence" value="ECO:0007669"/>
    <property type="project" value="UniProtKB-KW"/>
</dbReference>
<comment type="caution">
    <text evidence="1">The sequence shown here is derived from an EMBL/GenBank/DDBJ whole genome shotgun (WGS) entry which is preliminary data.</text>
</comment>
<reference evidence="1 2" key="1">
    <citation type="submission" date="2020-08" db="EMBL/GenBank/DDBJ databases">
        <title>Genomic Encyclopedia of Type Strains, Phase IV (KMG-IV): sequencing the most valuable type-strain genomes for metagenomic binning, comparative biology and taxonomic classification.</title>
        <authorList>
            <person name="Goeker M."/>
        </authorList>
    </citation>
    <scope>NUCLEOTIDE SEQUENCE [LARGE SCALE GENOMIC DNA]</scope>
    <source>
        <strain evidence="1 2">DSM 14552</strain>
    </source>
</reference>
<dbReference type="Gene3D" id="3.40.50.150">
    <property type="entry name" value="Vaccinia Virus protein VP39"/>
    <property type="match status" value="1"/>
</dbReference>
<protein>
    <submittedName>
        <fullName evidence="1">2-polyprenyl-3-methyl-5-hydroxy-6-metoxy-1, 4-benzoquinol methylase</fullName>
    </submittedName>
</protein>
<gene>
    <name evidence="1" type="ORF">GGQ88_000649</name>
</gene>
<dbReference type="AlphaFoldDB" id="A0A7W5ZVU9"/>
<sequence>MTVENGRRDFVSTIAGILDKTDGDAIGLPNAPGVPAVIETSIAGAFDACLTEIGVAADSDEFRCSRDRYLTMASIVHVRLSCGSRLLVGYAAPGHLPLLLEKAGYDVSVFDPNPHWRERYNPKALADRWPSEVLDLDGGGLSAATGSVDAVVLTGVLERLFMHHPRAMVAEVRRVLRPSGLVILTTPNVCNISNVVSLLQGNNVFWDTDIFYGGTDRHNREYTPREARALFEGNGFEVEQFFGMNDHANWRSGSAHHVYDFQAINGDVDHPLMRNTIIGVFKKA</sequence>